<keyword evidence="1" id="KW-1133">Transmembrane helix</keyword>
<feature type="transmembrane region" description="Helical" evidence="1">
    <location>
        <begin position="20"/>
        <end position="41"/>
    </location>
</feature>
<dbReference type="PROSITE" id="PS51257">
    <property type="entry name" value="PROKAR_LIPOPROTEIN"/>
    <property type="match status" value="1"/>
</dbReference>
<dbReference type="Proteomes" id="UP001054945">
    <property type="component" value="Unassembled WGS sequence"/>
</dbReference>
<keyword evidence="3" id="KW-1185">Reference proteome</keyword>
<dbReference type="AlphaFoldDB" id="A0AAV4NWM4"/>
<dbReference type="EMBL" id="BPLR01003799">
    <property type="protein sequence ID" value="GIX88804.1"/>
    <property type="molecule type" value="Genomic_DNA"/>
</dbReference>
<protein>
    <submittedName>
        <fullName evidence="2">Uncharacterized protein</fullName>
    </submittedName>
</protein>
<sequence>MVYVKSCCCFWDTKSGCIAIGYITGGISVTSCIGSVLRLFLGLPEILQNDDYQGEFPFNPLFFVFSAVYFAFHTIAAFTLIPAVKEGQGMFIIPITVMLFVDILLDFIAIIVMGIKLVKPNDLEPFFKLE</sequence>
<accession>A0AAV4NWM4</accession>
<evidence type="ECO:0000256" key="1">
    <source>
        <dbReference type="SAM" id="Phobius"/>
    </source>
</evidence>
<keyword evidence="1" id="KW-0472">Membrane</keyword>
<evidence type="ECO:0000313" key="3">
    <source>
        <dbReference type="Proteomes" id="UP001054945"/>
    </source>
</evidence>
<feature type="transmembrane region" description="Helical" evidence="1">
    <location>
        <begin position="91"/>
        <end position="115"/>
    </location>
</feature>
<organism evidence="2 3">
    <name type="scientific">Caerostris extrusa</name>
    <name type="common">Bark spider</name>
    <name type="synonym">Caerostris bankana</name>
    <dbReference type="NCBI Taxonomy" id="172846"/>
    <lineage>
        <taxon>Eukaryota</taxon>
        <taxon>Metazoa</taxon>
        <taxon>Ecdysozoa</taxon>
        <taxon>Arthropoda</taxon>
        <taxon>Chelicerata</taxon>
        <taxon>Arachnida</taxon>
        <taxon>Araneae</taxon>
        <taxon>Araneomorphae</taxon>
        <taxon>Entelegynae</taxon>
        <taxon>Araneoidea</taxon>
        <taxon>Araneidae</taxon>
        <taxon>Caerostris</taxon>
    </lineage>
</organism>
<gene>
    <name evidence="2" type="primary">AVEN_48261_1</name>
    <name evidence="2" type="ORF">CEXT_480241</name>
</gene>
<feature type="transmembrane region" description="Helical" evidence="1">
    <location>
        <begin position="61"/>
        <end position="84"/>
    </location>
</feature>
<proteinExistence type="predicted"/>
<evidence type="ECO:0000313" key="2">
    <source>
        <dbReference type="EMBL" id="GIX88804.1"/>
    </source>
</evidence>
<keyword evidence="1" id="KW-0812">Transmembrane</keyword>
<comment type="caution">
    <text evidence="2">The sequence shown here is derived from an EMBL/GenBank/DDBJ whole genome shotgun (WGS) entry which is preliminary data.</text>
</comment>
<name>A0AAV4NWM4_CAEEX</name>
<reference evidence="2 3" key="1">
    <citation type="submission" date="2021-06" db="EMBL/GenBank/DDBJ databases">
        <title>Caerostris extrusa draft genome.</title>
        <authorList>
            <person name="Kono N."/>
            <person name="Arakawa K."/>
        </authorList>
    </citation>
    <scope>NUCLEOTIDE SEQUENCE [LARGE SCALE GENOMIC DNA]</scope>
</reference>